<organism evidence="1 2">
    <name type="scientific">Sphingomonas pseudosanguinis</name>
    <dbReference type="NCBI Taxonomy" id="413712"/>
    <lineage>
        <taxon>Bacteria</taxon>
        <taxon>Pseudomonadati</taxon>
        <taxon>Pseudomonadota</taxon>
        <taxon>Alphaproteobacteria</taxon>
        <taxon>Sphingomonadales</taxon>
        <taxon>Sphingomonadaceae</taxon>
        <taxon>Sphingomonas</taxon>
    </lineage>
</organism>
<keyword evidence="2" id="KW-1185">Reference proteome</keyword>
<dbReference type="RefSeq" id="WP_206362495.1">
    <property type="nucleotide sequence ID" value="NZ_JAFHKV010000026.1"/>
</dbReference>
<protein>
    <submittedName>
        <fullName evidence="1">Uncharacterized protein</fullName>
    </submittedName>
</protein>
<proteinExistence type="predicted"/>
<comment type="caution">
    <text evidence="1">The sequence shown here is derived from an EMBL/GenBank/DDBJ whole genome shotgun (WGS) entry which is preliminary data.</text>
</comment>
<dbReference type="Proteomes" id="UP000538670">
    <property type="component" value="Unassembled WGS sequence"/>
</dbReference>
<accession>A0A7W6ACP4</accession>
<dbReference type="AlphaFoldDB" id="A0A7W6ACP4"/>
<dbReference type="EMBL" id="JACIDH010000009">
    <property type="protein sequence ID" value="MBB3879834.1"/>
    <property type="molecule type" value="Genomic_DNA"/>
</dbReference>
<sequence>MRKACVGTLAYFNAARRLDSRIEDWMDSVSRTQPDDKKRQLHRIQIGDVEPCLTTKNDRRFTLSRSEEKALRKPPRGSEQRHRFVYALSRDRTGCDTPARAHPNKGAAVTFAGIRG</sequence>
<evidence type="ECO:0000313" key="2">
    <source>
        <dbReference type="Proteomes" id="UP000538670"/>
    </source>
</evidence>
<gene>
    <name evidence="1" type="ORF">GGR48_002268</name>
</gene>
<evidence type="ECO:0000313" key="1">
    <source>
        <dbReference type="EMBL" id="MBB3879834.1"/>
    </source>
</evidence>
<name>A0A7W6ACP4_9SPHN</name>
<reference evidence="1 2" key="1">
    <citation type="submission" date="2020-08" db="EMBL/GenBank/DDBJ databases">
        <title>Genomic Encyclopedia of Type Strains, Phase IV (KMG-IV): sequencing the most valuable type-strain genomes for metagenomic binning, comparative biology and taxonomic classification.</title>
        <authorList>
            <person name="Goeker M."/>
        </authorList>
    </citation>
    <scope>NUCLEOTIDE SEQUENCE [LARGE SCALE GENOMIC DNA]</scope>
    <source>
        <strain evidence="1 2">DSM 19512</strain>
    </source>
</reference>